<dbReference type="Pfam" id="PF00431">
    <property type="entry name" value="CUB"/>
    <property type="match status" value="2"/>
</dbReference>
<dbReference type="PROSITE" id="PS51679">
    <property type="entry name" value="SAM_MT_C5"/>
    <property type="match status" value="1"/>
</dbReference>
<dbReference type="InterPro" id="IPR031303">
    <property type="entry name" value="C5_meth_CS"/>
</dbReference>
<comment type="similarity">
    <text evidence="9">Belongs to the class I-like SAM-binding methyltransferase superfamily. C5-methyltransferase family.</text>
</comment>
<dbReference type="PANTHER" id="PTHR46098">
    <property type="entry name" value="TRNA (CYTOSINE(38)-C(5))-METHYLTRANSFERASE"/>
    <property type="match status" value="1"/>
</dbReference>
<dbReference type="GO" id="GO:0005634">
    <property type="term" value="C:nucleus"/>
    <property type="evidence" value="ECO:0007669"/>
    <property type="project" value="TreeGrafter"/>
</dbReference>
<proteinExistence type="inferred from homology"/>
<keyword evidence="12" id="KW-1185">Reference proteome</keyword>
<keyword evidence="1 9" id="KW-0489">Methyltransferase</keyword>
<feature type="domain" description="CUB" evidence="10">
    <location>
        <begin position="99"/>
        <end position="171"/>
    </location>
</feature>
<dbReference type="PROSITE" id="PS00095">
    <property type="entry name" value="C5_MTASE_2"/>
    <property type="match status" value="1"/>
</dbReference>
<dbReference type="SUPFAM" id="SSF53335">
    <property type="entry name" value="S-adenosyl-L-methionine-dependent methyltransferases"/>
    <property type="match status" value="1"/>
</dbReference>
<evidence type="ECO:0000256" key="8">
    <source>
        <dbReference type="PROSITE-ProRule" id="PRU00059"/>
    </source>
</evidence>
<evidence type="ECO:0000256" key="4">
    <source>
        <dbReference type="ARBA" id="ARBA00023157"/>
    </source>
</evidence>
<dbReference type="Proteomes" id="UP001460270">
    <property type="component" value="Unassembled WGS sequence"/>
</dbReference>
<dbReference type="InterPro" id="IPR001525">
    <property type="entry name" value="C5_MeTfrase"/>
</dbReference>
<dbReference type="InterPro" id="IPR029063">
    <property type="entry name" value="SAM-dependent_MTases_sf"/>
</dbReference>
<keyword evidence="3 9" id="KW-0949">S-adenosyl-L-methionine</keyword>
<dbReference type="Gene3D" id="3.40.50.150">
    <property type="entry name" value="Vaccinia Virus protein VP39"/>
    <property type="match status" value="1"/>
</dbReference>
<feature type="domain" description="CUB" evidence="10">
    <location>
        <begin position="175"/>
        <end position="236"/>
    </location>
</feature>
<dbReference type="Gene3D" id="2.60.120.290">
    <property type="entry name" value="Spermadhesin, CUB domain"/>
    <property type="match status" value="2"/>
</dbReference>
<dbReference type="Gene3D" id="3.90.120.10">
    <property type="entry name" value="DNA Methylase, subunit A, domain 2"/>
    <property type="match status" value="1"/>
</dbReference>
<reference evidence="12" key="1">
    <citation type="submission" date="2024-04" db="EMBL/GenBank/DDBJ databases">
        <title>Salinicola lusitanus LLJ914,a marine bacterium isolated from the Okinawa Trough.</title>
        <authorList>
            <person name="Li J."/>
        </authorList>
    </citation>
    <scope>NUCLEOTIDE SEQUENCE [LARGE SCALE GENOMIC DNA]</scope>
</reference>
<dbReference type="NCBIfam" id="TIGR00675">
    <property type="entry name" value="dcm"/>
    <property type="match status" value="1"/>
</dbReference>
<dbReference type="CDD" id="cd00041">
    <property type="entry name" value="CUB"/>
    <property type="match status" value="2"/>
</dbReference>
<dbReference type="InterPro" id="IPR050750">
    <property type="entry name" value="C5-MTase"/>
</dbReference>
<dbReference type="Pfam" id="PF00145">
    <property type="entry name" value="DNA_methylase"/>
    <property type="match status" value="1"/>
</dbReference>
<dbReference type="InterPro" id="IPR000859">
    <property type="entry name" value="CUB_dom"/>
</dbReference>
<dbReference type="GO" id="GO:0032259">
    <property type="term" value="P:methylation"/>
    <property type="evidence" value="ECO:0007669"/>
    <property type="project" value="UniProtKB-KW"/>
</dbReference>
<dbReference type="PROSITE" id="PS01180">
    <property type="entry name" value="CUB"/>
    <property type="match status" value="2"/>
</dbReference>
<accession>A0AAW0MX05</accession>
<dbReference type="AlphaFoldDB" id="A0AAW0MX05"/>
<dbReference type="SUPFAM" id="SSF49854">
    <property type="entry name" value="Spermadhesin, CUB domain"/>
    <property type="match status" value="2"/>
</dbReference>
<evidence type="ECO:0000256" key="2">
    <source>
        <dbReference type="ARBA" id="ARBA00022679"/>
    </source>
</evidence>
<dbReference type="SMART" id="SM00042">
    <property type="entry name" value="CUB"/>
    <property type="match status" value="2"/>
</dbReference>
<evidence type="ECO:0000256" key="7">
    <source>
        <dbReference type="ARBA" id="ARBA00042810"/>
    </source>
</evidence>
<evidence type="ECO:0000256" key="5">
    <source>
        <dbReference type="ARBA" id="ARBA00039081"/>
    </source>
</evidence>
<evidence type="ECO:0000256" key="9">
    <source>
        <dbReference type="PROSITE-ProRule" id="PRU01016"/>
    </source>
</evidence>
<sequence length="743" mass="83707">MVRFTCCTSEDLYNRNIWYICLVTVALKMSNNVIGRRVFSTMMKHQWIKAGLERSSLVQQVNLIMMLLTNSPIRVTVTHRQKERKHNTSLTLATPLKLLTFSYFHLEEHTTCSWDSLTIFNGGSPGSPVIGQYCGESSPGTVQSGSNKLAVVFLADHSVSRGGFMATWSADSSGCGGVIHADTGTIKSPNYPQNFPANSECLWHIIAHEGNHLEMSFNPVFEIPDSTGTCSSSYVKRRSCQLYLPSERGSVSDRKSSFTQLGTARMDCGHSQSAVIVQNHWTWINNALSQCAHGRRLRTVRATDAWFLPGLVRKRGGYGPCCLYRDSRAREEDTAPCCLYRDSRTRREDSLWPVCTGTAMHEVEEALQDATRCRGLASQDRSLVLGLALYAGCCGVPAQVVAAVDINTTANHIYQHNFPCTALWSKSIEVNFNKLSIDVILMSPPCQPFTRLGLKRDVVDQRTKSFLYVLDLLPKLSPPPRYILLENVKGFEESCARNQLVKTLSENGYDFKEMLVSPTSVGVPNSRLRYFLLAQRSHFRADTQTQICQTFPGSVQNVHEQSAVCDHTPQDSVLYKLETPEQIQRKQEQNRDQSVRHIRDFLDSNPDLDLDQYLLPPKTLLRYANILDIVRPGCRRSTCFTKGYGRYVEGTGSVLQSSSEAEMEAVFRGLEQLSEDQKLKRLQTLGLRYFTPREVANLMGFPHTFEFPEDVPVKQRYRVLGNSLNVLVVSKLLQILLSEHTRL</sequence>
<comment type="caution">
    <text evidence="11">The sequence shown here is derived from an EMBL/GenBank/DDBJ whole genome shotgun (WGS) entry which is preliminary data.</text>
</comment>
<dbReference type="InterPro" id="IPR035914">
    <property type="entry name" value="Sperma_CUB_dom_sf"/>
</dbReference>
<dbReference type="GO" id="GO:0008168">
    <property type="term" value="F:methyltransferase activity"/>
    <property type="evidence" value="ECO:0007669"/>
    <property type="project" value="UniProtKB-KW"/>
</dbReference>
<feature type="active site" evidence="9">
    <location>
        <position position="446"/>
    </location>
</feature>
<evidence type="ECO:0000256" key="1">
    <source>
        <dbReference type="ARBA" id="ARBA00022603"/>
    </source>
</evidence>
<evidence type="ECO:0000313" key="11">
    <source>
        <dbReference type="EMBL" id="KAK7881434.1"/>
    </source>
</evidence>
<protein>
    <recommendedName>
        <fullName evidence="6">tRNA (cytosine(38)-C(5))-methyltransferase</fullName>
        <ecNumber evidence="5">2.1.1.204</ecNumber>
    </recommendedName>
    <alternativeName>
        <fullName evidence="7">DNA (cytosine-5)-methyltransferase-like protein 2</fullName>
    </alternativeName>
</protein>
<evidence type="ECO:0000259" key="10">
    <source>
        <dbReference type="PROSITE" id="PS01180"/>
    </source>
</evidence>
<evidence type="ECO:0000256" key="6">
    <source>
        <dbReference type="ARBA" id="ARBA00039681"/>
    </source>
</evidence>
<gene>
    <name evidence="11" type="ORF">WMY93_029843</name>
</gene>
<keyword evidence="2 9" id="KW-0808">Transferase</keyword>
<dbReference type="EC" id="2.1.1.204" evidence="5"/>
<dbReference type="EMBL" id="JBBPFD010000022">
    <property type="protein sequence ID" value="KAK7881434.1"/>
    <property type="molecule type" value="Genomic_DNA"/>
</dbReference>
<comment type="caution">
    <text evidence="8">Lacks conserved residue(s) required for the propagation of feature annotation.</text>
</comment>
<organism evidence="11 12">
    <name type="scientific">Mugilogobius chulae</name>
    <name type="common">yellowstripe goby</name>
    <dbReference type="NCBI Taxonomy" id="88201"/>
    <lineage>
        <taxon>Eukaryota</taxon>
        <taxon>Metazoa</taxon>
        <taxon>Chordata</taxon>
        <taxon>Craniata</taxon>
        <taxon>Vertebrata</taxon>
        <taxon>Euteleostomi</taxon>
        <taxon>Actinopterygii</taxon>
        <taxon>Neopterygii</taxon>
        <taxon>Teleostei</taxon>
        <taxon>Neoteleostei</taxon>
        <taxon>Acanthomorphata</taxon>
        <taxon>Gobiaria</taxon>
        <taxon>Gobiiformes</taxon>
        <taxon>Gobioidei</taxon>
        <taxon>Gobiidae</taxon>
        <taxon>Gobionellinae</taxon>
        <taxon>Mugilogobius</taxon>
    </lineage>
</organism>
<name>A0AAW0MX05_9GOBI</name>
<evidence type="ECO:0000313" key="12">
    <source>
        <dbReference type="Proteomes" id="UP001460270"/>
    </source>
</evidence>
<dbReference type="PANTHER" id="PTHR46098:SF1">
    <property type="entry name" value="TRNA (CYTOSINE(38)-C(5))-METHYLTRANSFERASE"/>
    <property type="match status" value="1"/>
</dbReference>
<evidence type="ECO:0000256" key="3">
    <source>
        <dbReference type="ARBA" id="ARBA00022691"/>
    </source>
</evidence>
<keyword evidence="4" id="KW-1015">Disulfide bond</keyword>